<dbReference type="InterPro" id="IPR036397">
    <property type="entry name" value="RNaseH_sf"/>
</dbReference>
<dbReference type="PANTHER" id="PTHR10642:SF26">
    <property type="entry name" value="RIBONUCLEASE H1"/>
    <property type="match status" value="1"/>
</dbReference>
<dbReference type="Gene3D" id="3.30.420.10">
    <property type="entry name" value="Ribonuclease H-like superfamily/Ribonuclease H"/>
    <property type="match status" value="1"/>
</dbReference>
<accession>A0A2T3AS08</accession>
<dbReference type="Gene3D" id="3.40.970.10">
    <property type="entry name" value="Ribonuclease H1, N-terminal domain"/>
    <property type="match status" value="2"/>
</dbReference>
<dbReference type="Proteomes" id="UP000241818">
    <property type="component" value="Unassembled WGS sequence"/>
</dbReference>
<evidence type="ECO:0000256" key="1">
    <source>
        <dbReference type="ARBA" id="ARBA00000077"/>
    </source>
</evidence>
<dbReference type="CDD" id="cd09280">
    <property type="entry name" value="RNase_HI_eukaryote_like"/>
    <property type="match status" value="1"/>
</dbReference>
<gene>
    <name evidence="12" type="ORF">M430DRAFT_109156</name>
</gene>
<evidence type="ECO:0000256" key="5">
    <source>
        <dbReference type="ARBA" id="ARBA00022722"/>
    </source>
</evidence>
<dbReference type="Pfam" id="PF00075">
    <property type="entry name" value="RNase_H"/>
    <property type="match status" value="1"/>
</dbReference>
<keyword evidence="13" id="KW-1185">Reference proteome</keyword>
<reference evidence="12 13" key="1">
    <citation type="journal article" date="2018" name="New Phytol.">
        <title>Comparative genomics and transcriptomics depict ericoid mycorrhizal fungi as versatile saprotrophs and plant mutualists.</title>
        <authorList>
            <person name="Martino E."/>
            <person name="Morin E."/>
            <person name="Grelet G.A."/>
            <person name="Kuo A."/>
            <person name="Kohler A."/>
            <person name="Daghino S."/>
            <person name="Barry K.W."/>
            <person name="Cichocki N."/>
            <person name="Clum A."/>
            <person name="Dockter R.B."/>
            <person name="Hainaut M."/>
            <person name="Kuo R.C."/>
            <person name="LaButti K."/>
            <person name="Lindahl B.D."/>
            <person name="Lindquist E.A."/>
            <person name="Lipzen A."/>
            <person name="Khouja H.R."/>
            <person name="Magnuson J."/>
            <person name="Murat C."/>
            <person name="Ohm R.A."/>
            <person name="Singer S.W."/>
            <person name="Spatafora J.W."/>
            <person name="Wang M."/>
            <person name="Veneault-Fourrey C."/>
            <person name="Henrissat B."/>
            <person name="Grigoriev I.V."/>
            <person name="Martin F.M."/>
            <person name="Perotto S."/>
        </authorList>
    </citation>
    <scope>NUCLEOTIDE SEQUENCE [LARGE SCALE GENOMIC DNA]</scope>
    <source>
        <strain evidence="12 13">ATCC 22711</strain>
    </source>
</reference>
<protein>
    <recommendedName>
        <fullName evidence="4 10">Ribonuclease H</fullName>
        <shortName evidence="10">RNase H</shortName>
        <ecNumber evidence="4 10">3.1.26.4</ecNumber>
    </recommendedName>
</protein>
<keyword evidence="6 10" id="KW-0479">Metal-binding</keyword>
<evidence type="ECO:0000256" key="7">
    <source>
        <dbReference type="ARBA" id="ARBA00022759"/>
    </source>
</evidence>
<comment type="catalytic activity">
    <reaction evidence="1 10">
        <text>Endonucleolytic cleavage to 5'-phosphomonoester.</text>
        <dbReference type="EC" id="3.1.26.4"/>
    </reaction>
</comment>
<dbReference type="FunFam" id="3.30.420.10:FF:000090">
    <property type="entry name" value="Ribonuclease H"/>
    <property type="match status" value="1"/>
</dbReference>
<dbReference type="GO" id="GO:0000287">
    <property type="term" value="F:magnesium ion binding"/>
    <property type="evidence" value="ECO:0007669"/>
    <property type="project" value="UniProtKB-UniRule"/>
</dbReference>
<dbReference type="PANTHER" id="PTHR10642">
    <property type="entry name" value="RIBONUCLEASE H1"/>
    <property type="match status" value="1"/>
</dbReference>
<dbReference type="GO" id="GO:0003676">
    <property type="term" value="F:nucleic acid binding"/>
    <property type="evidence" value="ECO:0007669"/>
    <property type="project" value="UniProtKB-UniRule"/>
</dbReference>
<evidence type="ECO:0000256" key="10">
    <source>
        <dbReference type="PIRNR" id="PIRNR036852"/>
    </source>
</evidence>
<comment type="similarity">
    <text evidence="3 10">Belongs to the RNase H family.</text>
</comment>
<dbReference type="PIRSF" id="PIRSF036852">
    <property type="entry name" value="Ribonuclease_H1_euk"/>
    <property type="match status" value="1"/>
</dbReference>
<dbReference type="FunCoup" id="A0A2T3AS08">
    <property type="interactions" value="237"/>
</dbReference>
<keyword evidence="5 10" id="KW-0540">Nuclease</keyword>
<comment type="cofactor">
    <cofactor evidence="2 10">
        <name>Mg(2+)</name>
        <dbReference type="ChEBI" id="CHEBI:18420"/>
    </cofactor>
</comment>
<dbReference type="InterPro" id="IPR012337">
    <property type="entry name" value="RNaseH-like_sf"/>
</dbReference>
<dbReference type="InterPro" id="IPR017067">
    <property type="entry name" value="RNase_H1_euk"/>
</dbReference>
<dbReference type="STRING" id="857342.A0A2T3AS08"/>
<evidence type="ECO:0000256" key="9">
    <source>
        <dbReference type="ARBA" id="ARBA00022842"/>
    </source>
</evidence>
<dbReference type="InterPro" id="IPR037056">
    <property type="entry name" value="RNase_H1_N_sf"/>
</dbReference>
<dbReference type="FunFam" id="3.40.970.10:FF:000001">
    <property type="entry name" value="Ribonuclease H1"/>
    <property type="match status" value="2"/>
</dbReference>
<dbReference type="SUPFAM" id="SSF55658">
    <property type="entry name" value="L9 N-domain-like"/>
    <property type="match status" value="2"/>
</dbReference>
<evidence type="ECO:0000256" key="6">
    <source>
        <dbReference type="ARBA" id="ARBA00022723"/>
    </source>
</evidence>
<evidence type="ECO:0000259" key="11">
    <source>
        <dbReference type="PROSITE" id="PS50879"/>
    </source>
</evidence>
<dbReference type="InParanoid" id="A0A2T3AS08"/>
<dbReference type="RefSeq" id="XP_024717431.1">
    <property type="nucleotide sequence ID" value="XM_024861260.1"/>
</dbReference>
<dbReference type="InterPro" id="IPR009027">
    <property type="entry name" value="Ribosomal_bL9/RNase_H1_N"/>
</dbReference>
<dbReference type="EMBL" id="KZ679017">
    <property type="protein sequence ID" value="PSS09133.1"/>
    <property type="molecule type" value="Genomic_DNA"/>
</dbReference>
<organism evidence="12 13">
    <name type="scientific">Amorphotheca resinae ATCC 22711</name>
    <dbReference type="NCBI Taxonomy" id="857342"/>
    <lineage>
        <taxon>Eukaryota</taxon>
        <taxon>Fungi</taxon>
        <taxon>Dikarya</taxon>
        <taxon>Ascomycota</taxon>
        <taxon>Pezizomycotina</taxon>
        <taxon>Leotiomycetes</taxon>
        <taxon>Helotiales</taxon>
        <taxon>Amorphothecaceae</taxon>
        <taxon>Amorphotheca</taxon>
    </lineage>
</organism>
<dbReference type="OrthoDB" id="407198at2759"/>
<dbReference type="PROSITE" id="PS50879">
    <property type="entry name" value="RNASE_H_1"/>
    <property type="match status" value="1"/>
</dbReference>
<keyword evidence="7 10" id="KW-0255">Endonuclease</keyword>
<keyword evidence="8 10" id="KW-0378">Hydrolase</keyword>
<dbReference type="SUPFAM" id="SSF53098">
    <property type="entry name" value="Ribonuclease H-like"/>
    <property type="match status" value="1"/>
</dbReference>
<dbReference type="EC" id="3.1.26.4" evidence="4 10"/>
<dbReference type="InterPro" id="IPR002156">
    <property type="entry name" value="RNaseH_domain"/>
</dbReference>
<comment type="function">
    <text evidence="10">Endonuclease that specifically degrades the RNA of RNA-DNA hybrids.</text>
</comment>
<dbReference type="AlphaFoldDB" id="A0A2T3AS08"/>
<dbReference type="InterPro" id="IPR050092">
    <property type="entry name" value="RNase_H"/>
</dbReference>
<evidence type="ECO:0000256" key="4">
    <source>
        <dbReference type="ARBA" id="ARBA00012180"/>
    </source>
</evidence>
<dbReference type="InterPro" id="IPR011320">
    <property type="entry name" value="RNase_H1_N"/>
</dbReference>
<evidence type="ECO:0000256" key="3">
    <source>
        <dbReference type="ARBA" id="ARBA00005300"/>
    </source>
</evidence>
<evidence type="ECO:0000256" key="8">
    <source>
        <dbReference type="ARBA" id="ARBA00022801"/>
    </source>
</evidence>
<dbReference type="GO" id="GO:0043137">
    <property type="term" value="P:DNA replication, removal of RNA primer"/>
    <property type="evidence" value="ECO:0007669"/>
    <property type="project" value="TreeGrafter"/>
</dbReference>
<name>A0A2T3AS08_AMORE</name>
<sequence length="307" mass="33481">MSTASKKRKFGDVAAPTKYYAVRAGHRPGVYLNWADCQENITGFKGASFKSFFSEQEARDFAAGRATSGASSASKPQGDKFYGVAVGRVPGVYEDWNDAAEQIKDVKGPKYKKFATRAEAEEFVRTGGKTSIKVTVREPTPKKVKRSVDSSSKEKTVTVYTDGSSRGNGKVGAIAGVGVYFGDNDPRNVSEPLKGEIQTNQRAELTAIQRALEIVPRSANIHIITDSNYAINCSTVWYVSWKRNNWTTSQNGPVLNKDLIMAIRALIDERDAKGAKTEMEWIKGHSADHGNEAADRLAVAGAFANRS</sequence>
<feature type="domain" description="RNase H type-1" evidence="11">
    <location>
        <begin position="153"/>
        <end position="303"/>
    </location>
</feature>
<proteinExistence type="inferred from homology"/>
<dbReference type="Pfam" id="PF01693">
    <property type="entry name" value="Cauli_VI"/>
    <property type="match status" value="2"/>
</dbReference>
<evidence type="ECO:0000256" key="2">
    <source>
        <dbReference type="ARBA" id="ARBA00001946"/>
    </source>
</evidence>
<dbReference type="GeneID" id="36569341"/>
<keyword evidence="9 10" id="KW-0460">Magnesium</keyword>
<dbReference type="GO" id="GO:0004523">
    <property type="term" value="F:RNA-DNA hybrid ribonuclease activity"/>
    <property type="evidence" value="ECO:0007669"/>
    <property type="project" value="UniProtKB-UniRule"/>
</dbReference>
<evidence type="ECO:0000313" key="12">
    <source>
        <dbReference type="EMBL" id="PSS09133.1"/>
    </source>
</evidence>
<evidence type="ECO:0000313" key="13">
    <source>
        <dbReference type="Proteomes" id="UP000241818"/>
    </source>
</evidence>